<organism evidence="1 2">
    <name type="scientific">Micromonospora fulviviridis</name>
    <dbReference type="NCBI Taxonomy" id="47860"/>
    <lineage>
        <taxon>Bacteria</taxon>
        <taxon>Bacillati</taxon>
        <taxon>Actinomycetota</taxon>
        <taxon>Actinomycetes</taxon>
        <taxon>Micromonosporales</taxon>
        <taxon>Micromonosporaceae</taxon>
        <taxon>Micromonospora</taxon>
    </lineage>
</organism>
<comment type="caution">
    <text evidence="1">The sequence shown here is derived from an EMBL/GenBank/DDBJ whole genome shotgun (WGS) entry which is preliminary data.</text>
</comment>
<evidence type="ECO:0000313" key="2">
    <source>
        <dbReference type="Proteomes" id="UP001550348"/>
    </source>
</evidence>
<dbReference type="Gene3D" id="3.40.630.30">
    <property type="match status" value="1"/>
</dbReference>
<name>A0ABV2VW53_9ACTN</name>
<keyword evidence="2" id="KW-1185">Reference proteome</keyword>
<accession>A0ABV2VW53</accession>
<dbReference type="EMBL" id="JBEXRX010000291">
    <property type="protein sequence ID" value="MEU0157024.1"/>
    <property type="molecule type" value="Genomic_DNA"/>
</dbReference>
<sequence length="226" mass="25316">MNVTQPVVRARWCDIGRITDLVTETLAPSGLGAWLVPDERRRPTILAAVARIWIEHALLFGDAFLLPHGTAATVWFHRYRPIPSPARYADRLTEACGAHLDRFLQFDQALAARRPTEAHNHLALLAAPGPAESGHAAAALAGAQQWMDTLGLPTYAEVFTDDDRTLFRHHKYTCRDAVPLGDHTIAHSMWRSSPLWKGRSSRNVRSPVRRPLVLPHNNPSVRWALR</sequence>
<dbReference type="RefSeq" id="WP_355668490.1">
    <property type="nucleotide sequence ID" value="NZ_JBEXRX010000291.1"/>
</dbReference>
<gene>
    <name evidence="1" type="ORF">ABZ071_35250</name>
</gene>
<reference evidence="1 2" key="1">
    <citation type="submission" date="2024-06" db="EMBL/GenBank/DDBJ databases">
        <title>The Natural Products Discovery Center: Release of the First 8490 Sequenced Strains for Exploring Actinobacteria Biosynthetic Diversity.</title>
        <authorList>
            <person name="Kalkreuter E."/>
            <person name="Kautsar S.A."/>
            <person name="Yang D."/>
            <person name="Bader C.D."/>
            <person name="Teijaro C.N."/>
            <person name="Fluegel L."/>
            <person name="Davis C.M."/>
            <person name="Simpson J.R."/>
            <person name="Lauterbach L."/>
            <person name="Steele A.D."/>
            <person name="Gui C."/>
            <person name="Meng S."/>
            <person name="Li G."/>
            <person name="Viehrig K."/>
            <person name="Ye F."/>
            <person name="Su P."/>
            <person name="Kiefer A.F."/>
            <person name="Nichols A."/>
            <person name="Cepeda A.J."/>
            <person name="Yan W."/>
            <person name="Fan B."/>
            <person name="Jiang Y."/>
            <person name="Adhikari A."/>
            <person name="Zheng C.-J."/>
            <person name="Schuster L."/>
            <person name="Cowan T.M."/>
            <person name="Smanski M.J."/>
            <person name="Chevrette M.G."/>
            <person name="De Carvalho L.P.S."/>
            <person name="Shen B."/>
        </authorList>
    </citation>
    <scope>NUCLEOTIDE SEQUENCE [LARGE SCALE GENOMIC DNA]</scope>
    <source>
        <strain evidence="1 2">NPDC006286</strain>
    </source>
</reference>
<proteinExistence type="predicted"/>
<protein>
    <submittedName>
        <fullName evidence="1">Uncharacterized protein</fullName>
    </submittedName>
</protein>
<dbReference type="Proteomes" id="UP001550348">
    <property type="component" value="Unassembled WGS sequence"/>
</dbReference>
<evidence type="ECO:0000313" key="1">
    <source>
        <dbReference type="EMBL" id="MEU0157024.1"/>
    </source>
</evidence>